<accession>A0A7S2IFJ9</accession>
<dbReference type="EMBL" id="HBGU01061703">
    <property type="protein sequence ID" value="CAD9517724.1"/>
    <property type="molecule type" value="Transcribed_RNA"/>
</dbReference>
<gene>
    <name evidence="7" type="ORF">CBRE1094_LOCUS33582</name>
</gene>
<dbReference type="InterPro" id="IPR000172">
    <property type="entry name" value="GMC_OxRdtase_N"/>
</dbReference>
<sequence>MAERLSAEPDARVLVLEAGTDGRNDLRIRIPAALIKVFKSERDWDFNTEPNAATKGREVYLCRGKVLGGSSCTNVMLYHRGTAADYNNWLAAGADGWGPSEVLEYYRKAEHSLDGASQYHGVGGPMPVDDVPYINQLSEAFLGAAGELGYRRNLDFNDWSSPQDGFGRFKVTQRNGERCSAANGYLEGAECRENLCIRTGVHVTKVTLEGEGDDLCACGVEYIGEGGKPCRAALASGGEVLLSAGAVQSPQLLMLSGIGPREHLEERGIPVRKELAAVGEGLQDHPAVLVSYGSKKAVSVTDEIRLMGSALPNPLTLLRWMLFKRGALTSVACEFGGFFRTSETQPQPDVQVRFIAARAESADGISTLQKMGQGKRMRSGYTTQIVACRPKSEGRVRLRNADPLCKPLLENIHLSKEEDIATLREGIKLGRKLCNAESFDDYRSEEIFPSLAVSSDEEIDDYIRSSVHSANALTGSCRMGRESDESAVLDPAMRVRGVGSLRVVDASAMPSIVGGQTCAPTIMMAEKAADMVLSQRAAMRRHAVMAHQAQAEQAEQAHATQVRAAYEAAAAAQGLQGAAA</sequence>
<dbReference type="PANTHER" id="PTHR11552:SF147">
    <property type="entry name" value="CHOLINE DEHYDROGENASE, MITOCHONDRIAL"/>
    <property type="match status" value="1"/>
</dbReference>
<feature type="domain" description="Glucose-methanol-choline oxidoreductase N-terminal" evidence="6">
    <location>
        <begin position="245"/>
        <end position="259"/>
    </location>
</feature>
<organism evidence="7">
    <name type="scientific">Haptolina brevifila</name>
    <dbReference type="NCBI Taxonomy" id="156173"/>
    <lineage>
        <taxon>Eukaryota</taxon>
        <taxon>Haptista</taxon>
        <taxon>Haptophyta</taxon>
        <taxon>Prymnesiophyceae</taxon>
        <taxon>Prymnesiales</taxon>
        <taxon>Prymnesiaceae</taxon>
        <taxon>Haptolina</taxon>
    </lineage>
</organism>
<dbReference type="InterPro" id="IPR012132">
    <property type="entry name" value="GMC_OxRdtase"/>
</dbReference>
<dbReference type="GO" id="GO:0016020">
    <property type="term" value="C:membrane"/>
    <property type="evidence" value="ECO:0007669"/>
    <property type="project" value="TreeGrafter"/>
</dbReference>
<feature type="binding site" evidence="5">
    <location>
        <position position="66"/>
    </location>
    <ligand>
        <name>FAD</name>
        <dbReference type="ChEBI" id="CHEBI:57692"/>
    </ligand>
</feature>
<protein>
    <recommendedName>
        <fullName evidence="6">Glucose-methanol-choline oxidoreductase N-terminal domain-containing protein</fullName>
    </recommendedName>
</protein>
<evidence type="ECO:0000256" key="3">
    <source>
        <dbReference type="ARBA" id="ARBA00022630"/>
    </source>
</evidence>
<evidence type="ECO:0000256" key="5">
    <source>
        <dbReference type="PIRSR" id="PIRSR000137-2"/>
    </source>
</evidence>
<dbReference type="SUPFAM" id="SSF54373">
    <property type="entry name" value="FAD-linked reductases, C-terminal domain"/>
    <property type="match status" value="1"/>
</dbReference>
<comment type="similarity">
    <text evidence="2">Belongs to the GMC oxidoreductase family.</text>
</comment>
<comment type="cofactor">
    <cofactor evidence="1 5">
        <name>FAD</name>
        <dbReference type="ChEBI" id="CHEBI:57692"/>
    </cofactor>
</comment>
<name>A0A7S2IFJ9_9EUKA</name>
<dbReference type="PIRSF" id="PIRSF000137">
    <property type="entry name" value="Alcohol_oxidase"/>
    <property type="match status" value="1"/>
</dbReference>
<dbReference type="PROSITE" id="PS00624">
    <property type="entry name" value="GMC_OXRED_2"/>
    <property type="match status" value="1"/>
</dbReference>
<keyword evidence="3" id="KW-0285">Flavoprotein</keyword>
<evidence type="ECO:0000256" key="2">
    <source>
        <dbReference type="ARBA" id="ARBA00010790"/>
    </source>
</evidence>
<dbReference type="Gene3D" id="3.30.560.10">
    <property type="entry name" value="Glucose Oxidase, domain 3"/>
    <property type="match status" value="1"/>
</dbReference>
<reference evidence="7" key="1">
    <citation type="submission" date="2021-01" db="EMBL/GenBank/DDBJ databases">
        <authorList>
            <person name="Corre E."/>
            <person name="Pelletier E."/>
            <person name="Niang G."/>
            <person name="Scheremetjew M."/>
            <person name="Finn R."/>
            <person name="Kale V."/>
            <person name="Holt S."/>
            <person name="Cochrane G."/>
            <person name="Meng A."/>
            <person name="Brown T."/>
            <person name="Cohen L."/>
        </authorList>
    </citation>
    <scope>NUCLEOTIDE SEQUENCE</scope>
    <source>
        <strain evidence="7">UTEX LB 985</strain>
    </source>
</reference>
<dbReference type="InterPro" id="IPR007867">
    <property type="entry name" value="GMC_OxRtase_C"/>
</dbReference>
<evidence type="ECO:0000259" key="6">
    <source>
        <dbReference type="PROSITE" id="PS00624"/>
    </source>
</evidence>
<keyword evidence="4 5" id="KW-0274">FAD</keyword>
<dbReference type="SUPFAM" id="SSF51905">
    <property type="entry name" value="FAD/NAD(P)-binding domain"/>
    <property type="match status" value="1"/>
</dbReference>
<dbReference type="GO" id="GO:0019285">
    <property type="term" value="P:glycine betaine biosynthetic process from choline"/>
    <property type="evidence" value="ECO:0007669"/>
    <property type="project" value="TreeGrafter"/>
</dbReference>
<dbReference type="Gene3D" id="3.50.50.60">
    <property type="entry name" value="FAD/NAD(P)-binding domain"/>
    <property type="match status" value="1"/>
</dbReference>
<dbReference type="Pfam" id="PF00732">
    <property type="entry name" value="GMC_oxred_N"/>
    <property type="match status" value="1"/>
</dbReference>
<proteinExistence type="inferred from homology"/>
<evidence type="ECO:0000313" key="7">
    <source>
        <dbReference type="EMBL" id="CAD9517724.1"/>
    </source>
</evidence>
<feature type="binding site" evidence="5">
    <location>
        <position position="203"/>
    </location>
    <ligand>
        <name>FAD</name>
        <dbReference type="ChEBI" id="CHEBI:57692"/>
    </ligand>
</feature>
<dbReference type="Pfam" id="PF05199">
    <property type="entry name" value="GMC_oxred_C"/>
    <property type="match status" value="1"/>
</dbReference>
<dbReference type="GO" id="GO:0008812">
    <property type="term" value="F:choline dehydrogenase activity"/>
    <property type="evidence" value="ECO:0007669"/>
    <property type="project" value="TreeGrafter"/>
</dbReference>
<evidence type="ECO:0000256" key="4">
    <source>
        <dbReference type="ARBA" id="ARBA00022827"/>
    </source>
</evidence>
<dbReference type="PANTHER" id="PTHR11552">
    <property type="entry name" value="GLUCOSE-METHANOL-CHOLINE GMC OXIDOREDUCTASE"/>
    <property type="match status" value="1"/>
</dbReference>
<dbReference type="GO" id="GO:0050660">
    <property type="term" value="F:flavin adenine dinucleotide binding"/>
    <property type="evidence" value="ECO:0007669"/>
    <property type="project" value="InterPro"/>
</dbReference>
<dbReference type="InterPro" id="IPR036188">
    <property type="entry name" value="FAD/NAD-bd_sf"/>
</dbReference>
<dbReference type="AlphaFoldDB" id="A0A7S2IFJ9"/>
<evidence type="ECO:0000256" key="1">
    <source>
        <dbReference type="ARBA" id="ARBA00001974"/>
    </source>
</evidence>